<dbReference type="SMART" id="SM01019">
    <property type="entry name" value="B3"/>
    <property type="match status" value="1"/>
</dbReference>
<keyword evidence="5 9" id="KW-0238">DNA-binding</keyword>
<reference evidence="12" key="1">
    <citation type="submission" date="2022-05" db="EMBL/GenBank/DDBJ databases">
        <title>The Musa troglodytarum L. genome provides insights into the mechanism of non-climacteric behaviour and enrichment of carotenoids.</title>
        <authorList>
            <person name="Wang J."/>
        </authorList>
    </citation>
    <scope>NUCLEOTIDE SEQUENCE</scope>
    <source>
        <tissue evidence="12">Leaf</tissue>
    </source>
</reference>
<dbReference type="GO" id="GO:0006355">
    <property type="term" value="P:regulation of DNA-templated transcription"/>
    <property type="evidence" value="ECO:0007669"/>
    <property type="project" value="InterPro"/>
</dbReference>
<dbReference type="GO" id="GO:0009734">
    <property type="term" value="P:auxin-activated signaling pathway"/>
    <property type="evidence" value="ECO:0007669"/>
    <property type="project" value="UniProtKB-KW"/>
</dbReference>
<evidence type="ECO:0000256" key="4">
    <source>
        <dbReference type="ARBA" id="ARBA00023015"/>
    </source>
</evidence>
<comment type="similarity">
    <text evidence="3 9">Belongs to the ARF family.</text>
</comment>
<dbReference type="InterPro" id="IPR010525">
    <property type="entry name" value="ARF_dom"/>
</dbReference>
<comment type="subunit">
    <text evidence="9">Homodimers and heterodimers.</text>
</comment>
<dbReference type="PROSITE" id="PS50863">
    <property type="entry name" value="B3"/>
    <property type="match status" value="1"/>
</dbReference>
<evidence type="ECO:0000256" key="8">
    <source>
        <dbReference type="ARBA" id="ARBA00023294"/>
    </source>
</evidence>
<protein>
    <recommendedName>
        <fullName evidence="9">Auxin response factor</fullName>
    </recommendedName>
</protein>
<dbReference type="OrthoDB" id="624437at2759"/>
<evidence type="ECO:0000313" key="13">
    <source>
        <dbReference type="Proteomes" id="UP001055439"/>
    </source>
</evidence>
<dbReference type="EMBL" id="CP097509">
    <property type="protein sequence ID" value="URE14727.1"/>
    <property type="molecule type" value="Genomic_DNA"/>
</dbReference>
<dbReference type="InterPro" id="IPR015300">
    <property type="entry name" value="DNA-bd_pseudobarrel_sf"/>
</dbReference>
<dbReference type="PANTHER" id="PTHR31384">
    <property type="entry name" value="AUXIN RESPONSE FACTOR 4-RELATED"/>
    <property type="match status" value="1"/>
</dbReference>
<dbReference type="AlphaFoldDB" id="A0A9E7GMA9"/>
<evidence type="ECO:0000259" key="11">
    <source>
        <dbReference type="PROSITE" id="PS50863"/>
    </source>
</evidence>
<dbReference type="InterPro" id="IPR003340">
    <property type="entry name" value="B3_DNA-bd"/>
</dbReference>
<organism evidence="12 13">
    <name type="scientific">Musa troglodytarum</name>
    <name type="common">fe'i banana</name>
    <dbReference type="NCBI Taxonomy" id="320322"/>
    <lineage>
        <taxon>Eukaryota</taxon>
        <taxon>Viridiplantae</taxon>
        <taxon>Streptophyta</taxon>
        <taxon>Embryophyta</taxon>
        <taxon>Tracheophyta</taxon>
        <taxon>Spermatophyta</taxon>
        <taxon>Magnoliopsida</taxon>
        <taxon>Liliopsida</taxon>
        <taxon>Zingiberales</taxon>
        <taxon>Musaceae</taxon>
        <taxon>Musa</taxon>
    </lineage>
</organism>
<comment type="subcellular location">
    <subcellularLocation>
        <location evidence="2 9">Nucleus</location>
    </subcellularLocation>
</comment>
<dbReference type="Proteomes" id="UP001055439">
    <property type="component" value="Chromosome 7"/>
</dbReference>
<feature type="domain" description="TF-B3" evidence="11">
    <location>
        <begin position="157"/>
        <end position="279"/>
    </location>
</feature>
<dbReference type="Gene3D" id="2.30.30.1040">
    <property type="match status" value="1"/>
</dbReference>
<evidence type="ECO:0000256" key="10">
    <source>
        <dbReference type="SAM" id="MobiDB-lite"/>
    </source>
</evidence>
<feature type="region of interest" description="Disordered" evidence="10">
    <location>
        <begin position="1"/>
        <end position="32"/>
    </location>
</feature>
<name>A0A9E7GMA9_9LILI</name>
<evidence type="ECO:0000256" key="2">
    <source>
        <dbReference type="ARBA" id="ARBA00004123"/>
    </source>
</evidence>
<dbReference type="CDD" id="cd10017">
    <property type="entry name" value="B3_DNA"/>
    <property type="match status" value="1"/>
</dbReference>
<dbReference type="PANTHER" id="PTHR31384:SF5">
    <property type="entry name" value="AUXIN RESPONSE FACTOR 3"/>
    <property type="match status" value="1"/>
</dbReference>
<evidence type="ECO:0000256" key="5">
    <source>
        <dbReference type="ARBA" id="ARBA00023125"/>
    </source>
</evidence>
<evidence type="ECO:0000313" key="12">
    <source>
        <dbReference type="EMBL" id="URE14727.1"/>
    </source>
</evidence>
<evidence type="ECO:0000256" key="7">
    <source>
        <dbReference type="ARBA" id="ARBA00023242"/>
    </source>
</evidence>
<dbReference type="Pfam" id="PF06507">
    <property type="entry name" value="ARF_AD"/>
    <property type="match status" value="1"/>
</dbReference>
<proteinExistence type="inferred from homology"/>
<evidence type="ECO:0000256" key="1">
    <source>
        <dbReference type="ARBA" id="ARBA00003182"/>
    </source>
</evidence>
<dbReference type="GO" id="GO:0003677">
    <property type="term" value="F:DNA binding"/>
    <property type="evidence" value="ECO:0007669"/>
    <property type="project" value="UniProtKB-KW"/>
</dbReference>
<comment type="function">
    <text evidence="1 9">Auxin response factors (ARFs) are transcriptional factors that bind specifically to the DNA sequence 5'-TGTCTC-3' found in the auxin-responsive promoter elements (AuxREs).</text>
</comment>
<keyword evidence="7 9" id="KW-0539">Nucleus</keyword>
<gene>
    <name evidence="12" type="ORF">MUK42_13402</name>
</gene>
<dbReference type="InterPro" id="IPR044835">
    <property type="entry name" value="ARF_plant"/>
</dbReference>
<evidence type="ECO:0000256" key="3">
    <source>
        <dbReference type="ARBA" id="ARBA00007853"/>
    </source>
</evidence>
<dbReference type="Pfam" id="PF02362">
    <property type="entry name" value="B3"/>
    <property type="match status" value="1"/>
</dbReference>
<feature type="compositionally biased region" description="Acidic residues" evidence="10">
    <location>
        <begin position="7"/>
        <end position="19"/>
    </location>
</feature>
<evidence type="ECO:0000256" key="9">
    <source>
        <dbReference type="RuleBase" id="RU004561"/>
    </source>
</evidence>
<accession>A0A9E7GMA9</accession>
<keyword evidence="6 9" id="KW-0804">Transcription</keyword>
<keyword evidence="8 9" id="KW-0927">Auxin signaling pathway</keyword>
<keyword evidence="4 9" id="KW-0805">Transcription regulation</keyword>
<evidence type="ECO:0000256" key="6">
    <source>
        <dbReference type="ARBA" id="ARBA00023163"/>
    </source>
</evidence>
<dbReference type="SUPFAM" id="SSF101936">
    <property type="entry name" value="DNA-binding pseudobarrel domain"/>
    <property type="match status" value="1"/>
</dbReference>
<dbReference type="GO" id="GO:0005634">
    <property type="term" value="C:nucleus"/>
    <property type="evidence" value="ECO:0007669"/>
    <property type="project" value="UniProtKB-SubCell"/>
</dbReference>
<dbReference type="Gene3D" id="2.40.330.10">
    <property type="entry name" value="DNA-binding pseudobarrel domain"/>
    <property type="match status" value="1"/>
</dbReference>
<keyword evidence="13" id="KW-1185">Reference proteome</keyword>
<sequence>MGIDLNTIEEEEDEDEEEEQHPAHHAASAAAAEEDASRAASVCLELWHACAGPRIWLPKKGSLVVYLPQGHLEHLRDSGGGRGRGGIGGHDVPPHVLCRVVDVKLHADAATDEVYAQLSLVAENEEYEARLKKGEVEGDVEEENDESISKSLIPHMFCKTLTASDTSTHGGFSVPRRAAEDCFPPLDYKQQRPSQELITKDLHGTEWRFRHIYRGIGQSQTLFEESHCAFCYTTCQPRRHLLTTGWSAFVNRKKLISGDAALFLRGNDGMLRLGVRRAAQFKSNCPVSEHQIGNMNLAAFSVVANAVSDKNVFDIYYNPRVSSSEFIVPYRKFVKSLTNSISVGMRFKLLYEGNDGTDRRSTGLITGISDMDPVRWPGSKWRCLLVNWDVVNANQQNRLSPWEIKPSCSVSSSGSLSTTGCKRAKVTLPSVNMDFPIPNGNHCLDLRESASFHQVLQGQEFSRFRIPSSIGVLASHVSEVEKCQHSEGKEYSTDAKSRLIHKSVPGGIVRMPYEKSDFSFNSTGFSKFLGLHKVFQGQEVFSNHPPILGAHSDAHARNGVYGFFDGLHTFHAVSRLSTASLGYGTIVQPSSPPIQASSPSSVLMFQEASSKTSMVQPVPCRNGQDGGDGGSCFTNLTGIEALHRKEATLPIWPPIMGFHFANQQHKMIEVHAPILDNKLDTENGQNVSRNGCRLFGFSLTEKIPVANSVDEPLPISSTSTRVKFDAALTSVAQTPAKPVDCSCNGISAAYTMCAAPF</sequence>
<dbReference type="FunFam" id="2.30.30.1040:FF:000001">
    <property type="entry name" value="Auxin response factor"/>
    <property type="match status" value="1"/>
</dbReference>